<keyword evidence="3" id="KW-0812">Transmembrane</keyword>
<reference evidence="5 6" key="1">
    <citation type="submission" date="2020-01" db="EMBL/GenBank/DDBJ databases">
        <title>Sphingomonas sp. C33 whole genome sequece.</title>
        <authorList>
            <person name="Park C."/>
        </authorList>
    </citation>
    <scope>NUCLEOTIDE SEQUENCE [LARGE SCALE GENOMIC DNA]</scope>
    <source>
        <strain evidence="5 6">C33</strain>
    </source>
</reference>
<keyword evidence="6" id="KW-1185">Reference proteome</keyword>
<dbReference type="AlphaFoldDB" id="A0A7Z2NTQ9"/>
<feature type="domain" description="M23ase beta-sheet core" evidence="4">
    <location>
        <begin position="334"/>
        <end position="418"/>
    </location>
</feature>
<feature type="coiled-coil region" evidence="1">
    <location>
        <begin position="83"/>
        <end position="117"/>
    </location>
</feature>
<evidence type="ECO:0000256" key="3">
    <source>
        <dbReference type="SAM" id="Phobius"/>
    </source>
</evidence>
<dbReference type="Proteomes" id="UP000464468">
    <property type="component" value="Chromosome"/>
</dbReference>
<gene>
    <name evidence="5" type="ORF">GVO57_01110</name>
</gene>
<evidence type="ECO:0000313" key="6">
    <source>
        <dbReference type="Proteomes" id="UP000464468"/>
    </source>
</evidence>
<feature type="region of interest" description="Disordered" evidence="2">
    <location>
        <begin position="38"/>
        <end position="67"/>
    </location>
</feature>
<accession>A0A7Z2NTQ9</accession>
<dbReference type="KEGG" id="schy:GVO57_01110"/>
<dbReference type="PANTHER" id="PTHR21666">
    <property type="entry name" value="PEPTIDASE-RELATED"/>
    <property type="match status" value="1"/>
</dbReference>
<dbReference type="RefSeq" id="WP_160591146.1">
    <property type="nucleotide sequence ID" value="NZ_CP047895.1"/>
</dbReference>
<feature type="region of interest" description="Disordered" evidence="2">
    <location>
        <begin position="282"/>
        <end position="305"/>
    </location>
</feature>
<evidence type="ECO:0000256" key="1">
    <source>
        <dbReference type="SAM" id="Coils"/>
    </source>
</evidence>
<sequence>MAPAARFLPARPAATAAIIALALATAALIGIWATRRPPADPAGASPPAPAALAAPGSERRRLAEARGAADAARERAARLDTLAARARDAAARARHERAALAARIQAAEAELAAGRARLALIDAARQRQAARLAGARAPVARLLAALQTMARRPAVATLVQPGSVTDLVHVRAVFSAIAPRIEAETKALRGALAEVQRLRTLADGVVTAQRAAQAERTARLAELARLETLERRRAAMLATGSARAGDAALALGEQARDLEELVALADRQAALAAALRALPGPLPRPGTAGPGGAPTPAAHPGSDAASGLASYRLPALGRVVSGFGEAGAGGERARGLALLPEAGALLVAPAGGRIAFAGPYRGYGEILIIDHGGGWMSVLTGLARATARTSDTVDQGSPVGRAGATPLLIELRHQGRPVAVAAQIR</sequence>
<dbReference type="InterPro" id="IPR011055">
    <property type="entry name" value="Dup_hybrid_motif"/>
</dbReference>
<name>A0A7Z2NTQ9_9SPHN</name>
<dbReference type="Gene3D" id="2.70.70.10">
    <property type="entry name" value="Glucose Permease (Domain IIA)"/>
    <property type="match status" value="1"/>
</dbReference>
<proteinExistence type="predicted"/>
<keyword evidence="1" id="KW-0175">Coiled coil</keyword>
<dbReference type="PANTHER" id="PTHR21666:SF270">
    <property type="entry name" value="MUREIN HYDROLASE ACTIVATOR ENVC"/>
    <property type="match status" value="1"/>
</dbReference>
<keyword evidence="3" id="KW-1133">Transmembrane helix</keyword>
<evidence type="ECO:0000256" key="2">
    <source>
        <dbReference type="SAM" id="MobiDB-lite"/>
    </source>
</evidence>
<keyword evidence="3" id="KW-0472">Membrane</keyword>
<dbReference type="Pfam" id="PF01551">
    <property type="entry name" value="Peptidase_M23"/>
    <property type="match status" value="1"/>
</dbReference>
<dbReference type="EMBL" id="CP047895">
    <property type="protein sequence ID" value="QHL89676.1"/>
    <property type="molecule type" value="Genomic_DNA"/>
</dbReference>
<feature type="transmembrane region" description="Helical" evidence="3">
    <location>
        <begin position="12"/>
        <end position="33"/>
    </location>
</feature>
<protein>
    <submittedName>
        <fullName evidence="5">Peptidoglycan DD-metalloendopeptidase family protein</fullName>
    </submittedName>
</protein>
<dbReference type="CDD" id="cd12797">
    <property type="entry name" value="M23_peptidase"/>
    <property type="match status" value="1"/>
</dbReference>
<evidence type="ECO:0000313" key="5">
    <source>
        <dbReference type="EMBL" id="QHL89676.1"/>
    </source>
</evidence>
<evidence type="ECO:0000259" key="4">
    <source>
        <dbReference type="Pfam" id="PF01551"/>
    </source>
</evidence>
<organism evidence="5 6">
    <name type="scientific">Sphingomonas changnyeongensis</name>
    <dbReference type="NCBI Taxonomy" id="2698679"/>
    <lineage>
        <taxon>Bacteria</taxon>
        <taxon>Pseudomonadati</taxon>
        <taxon>Pseudomonadota</taxon>
        <taxon>Alphaproteobacteria</taxon>
        <taxon>Sphingomonadales</taxon>
        <taxon>Sphingomonadaceae</taxon>
        <taxon>Sphingomonas</taxon>
    </lineage>
</organism>
<dbReference type="SUPFAM" id="SSF51261">
    <property type="entry name" value="Duplicated hybrid motif"/>
    <property type="match status" value="1"/>
</dbReference>
<dbReference type="InterPro" id="IPR016047">
    <property type="entry name" value="M23ase_b-sheet_dom"/>
</dbReference>
<dbReference type="GO" id="GO:0004222">
    <property type="term" value="F:metalloendopeptidase activity"/>
    <property type="evidence" value="ECO:0007669"/>
    <property type="project" value="TreeGrafter"/>
</dbReference>
<dbReference type="InterPro" id="IPR050570">
    <property type="entry name" value="Cell_wall_metabolism_enzyme"/>
</dbReference>